<feature type="domain" description="Methyltransferase" evidence="2">
    <location>
        <begin position="64"/>
        <end position="146"/>
    </location>
</feature>
<dbReference type="EMBL" id="JAASRM010000001">
    <property type="protein sequence ID" value="NIK87473.1"/>
    <property type="molecule type" value="Genomic_DNA"/>
</dbReference>
<proteinExistence type="predicted"/>
<dbReference type="PANTHER" id="PTHR43317">
    <property type="entry name" value="THERMOSPERMINE SYNTHASE ACAULIS5"/>
    <property type="match status" value="1"/>
</dbReference>
<dbReference type="Gene3D" id="3.40.50.150">
    <property type="entry name" value="Vaccinia Virus protein VP39"/>
    <property type="match status" value="1"/>
</dbReference>
<evidence type="ECO:0000313" key="4">
    <source>
        <dbReference type="Proteomes" id="UP000570514"/>
    </source>
</evidence>
<organism evidence="3 4">
    <name type="scientific">Rhizomicrobium palustre</name>
    <dbReference type="NCBI Taxonomy" id="189966"/>
    <lineage>
        <taxon>Bacteria</taxon>
        <taxon>Pseudomonadati</taxon>
        <taxon>Pseudomonadota</taxon>
        <taxon>Alphaproteobacteria</taxon>
        <taxon>Micropepsales</taxon>
        <taxon>Micropepsaceae</taxon>
        <taxon>Rhizomicrobium</taxon>
    </lineage>
</organism>
<gene>
    <name evidence="3" type="ORF">FHS83_000791</name>
</gene>
<dbReference type="NCBIfam" id="NF037959">
    <property type="entry name" value="MFS_SpdSyn"/>
    <property type="match status" value="1"/>
</dbReference>
<evidence type="ECO:0000313" key="3">
    <source>
        <dbReference type="EMBL" id="NIK87473.1"/>
    </source>
</evidence>
<dbReference type="InterPro" id="IPR041698">
    <property type="entry name" value="Methyltransf_25"/>
</dbReference>
<dbReference type="InterPro" id="IPR029063">
    <property type="entry name" value="SAM-dependent_MTases_sf"/>
</dbReference>
<dbReference type="CDD" id="cd02440">
    <property type="entry name" value="AdoMet_MTases"/>
    <property type="match status" value="1"/>
</dbReference>
<keyword evidence="4" id="KW-1185">Reference proteome</keyword>
<dbReference type="SUPFAM" id="SSF53335">
    <property type="entry name" value="S-adenosyl-L-methionine-dependent methyltransferases"/>
    <property type="match status" value="1"/>
</dbReference>
<dbReference type="GO" id="GO:0006596">
    <property type="term" value="P:polyamine biosynthetic process"/>
    <property type="evidence" value="ECO:0007669"/>
    <property type="project" value="UniProtKB-KW"/>
</dbReference>
<evidence type="ECO:0000256" key="1">
    <source>
        <dbReference type="ARBA" id="ARBA00023115"/>
    </source>
</evidence>
<comment type="caution">
    <text evidence="3">The sequence shown here is derived from an EMBL/GenBank/DDBJ whole genome shotgun (WGS) entry which is preliminary data.</text>
</comment>
<evidence type="ECO:0000259" key="2">
    <source>
        <dbReference type="Pfam" id="PF13649"/>
    </source>
</evidence>
<reference evidence="3 4" key="1">
    <citation type="submission" date="2020-03" db="EMBL/GenBank/DDBJ databases">
        <title>Genomic Encyclopedia of Type Strains, Phase IV (KMG-IV): sequencing the most valuable type-strain genomes for metagenomic binning, comparative biology and taxonomic classification.</title>
        <authorList>
            <person name="Goeker M."/>
        </authorList>
    </citation>
    <scope>NUCLEOTIDE SEQUENCE [LARGE SCALE GENOMIC DNA]</scope>
    <source>
        <strain evidence="3 4">DSM 19867</strain>
    </source>
</reference>
<dbReference type="Pfam" id="PF13649">
    <property type="entry name" value="Methyltransf_25"/>
    <property type="match status" value="1"/>
</dbReference>
<dbReference type="AlphaFoldDB" id="A0A846MVU0"/>
<dbReference type="PANTHER" id="PTHR43317:SF1">
    <property type="entry name" value="THERMOSPERMINE SYNTHASE ACAULIS5"/>
    <property type="match status" value="1"/>
</dbReference>
<protein>
    <submittedName>
        <fullName evidence="3">Spermidine synthase</fullName>
    </submittedName>
</protein>
<accession>A0A846MVU0</accession>
<dbReference type="RefSeq" id="WP_167081141.1">
    <property type="nucleotide sequence ID" value="NZ_BAAADC010000001.1"/>
</dbReference>
<dbReference type="Proteomes" id="UP000570514">
    <property type="component" value="Unassembled WGS sequence"/>
</dbReference>
<name>A0A846MVU0_9PROT</name>
<keyword evidence="1" id="KW-0620">Polyamine biosynthesis</keyword>
<sequence length="244" mass="27174">MPKKQNLAPAADHGMVIEYHNATGSVSFWEKSDNHSVADKHGVSTVDYIHAMYDFLRQSQAKHVLMIGCGGGTLATMLHRAGVKVTIADIDARNYEIARTYFHMPDEVECHVADGAAFLKKETRKFDAVVLDAYADNDIPRHFKKVAFFNLMKSRMKARGAIVLANLIVSSATDKSPDRIAKLMGRTWKNVRLLDSITYETRNAIAVAGAVKDLAKPKLTMRPSRGAKSLAREIAEFDFRPLRV</sequence>